<evidence type="ECO:0000313" key="2">
    <source>
        <dbReference type="EMBL" id="KDQ27243.1"/>
    </source>
</evidence>
<evidence type="ECO:0000313" key="3">
    <source>
        <dbReference type="Proteomes" id="UP000027073"/>
    </source>
</evidence>
<dbReference type="HOGENOM" id="CLU_031990_0_0_1"/>
<name>A0A067NGS9_PLEO1</name>
<dbReference type="AlphaFoldDB" id="A0A067NGS9"/>
<dbReference type="OrthoDB" id="5122891at2759"/>
<protein>
    <recommendedName>
        <fullName evidence="1">Heterokaryon incompatibility domain-containing protein</fullName>
    </recommendedName>
</protein>
<gene>
    <name evidence="2" type="ORF">PLEOSDRAFT_1103943</name>
</gene>
<evidence type="ECO:0000259" key="1">
    <source>
        <dbReference type="Pfam" id="PF06985"/>
    </source>
</evidence>
<dbReference type="VEuPathDB" id="FungiDB:PLEOSDRAFT_1103943"/>
<dbReference type="InterPro" id="IPR010730">
    <property type="entry name" value="HET"/>
</dbReference>
<reference evidence="3" key="1">
    <citation type="journal article" date="2014" name="Proc. Natl. Acad. Sci. U.S.A.">
        <title>Extensive sampling of basidiomycete genomes demonstrates inadequacy of the white-rot/brown-rot paradigm for wood decay fungi.</title>
        <authorList>
            <person name="Riley R."/>
            <person name="Salamov A.A."/>
            <person name="Brown D.W."/>
            <person name="Nagy L.G."/>
            <person name="Floudas D."/>
            <person name="Held B.W."/>
            <person name="Levasseur A."/>
            <person name="Lombard V."/>
            <person name="Morin E."/>
            <person name="Otillar R."/>
            <person name="Lindquist E.A."/>
            <person name="Sun H."/>
            <person name="LaButti K.M."/>
            <person name="Schmutz J."/>
            <person name="Jabbour D."/>
            <person name="Luo H."/>
            <person name="Baker S.E."/>
            <person name="Pisabarro A.G."/>
            <person name="Walton J.D."/>
            <person name="Blanchette R.A."/>
            <person name="Henrissat B."/>
            <person name="Martin F."/>
            <person name="Cullen D."/>
            <person name="Hibbett D.S."/>
            <person name="Grigoriev I.V."/>
        </authorList>
    </citation>
    <scope>NUCLEOTIDE SEQUENCE [LARGE SCALE GENOMIC DNA]</scope>
    <source>
        <strain evidence="3">PC15</strain>
    </source>
</reference>
<dbReference type="EMBL" id="KL198008">
    <property type="protein sequence ID" value="KDQ27243.1"/>
    <property type="molecule type" value="Genomic_DNA"/>
</dbReference>
<organism evidence="2 3">
    <name type="scientific">Pleurotus ostreatus (strain PC15)</name>
    <name type="common">Oyster mushroom</name>
    <dbReference type="NCBI Taxonomy" id="1137138"/>
    <lineage>
        <taxon>Eukaryota</taxon>
        <taxon>Fungi</taxon>
        <taxon>Dikarya</taxon>
        <taxon>Basidiomycota</taxon>
        <taxon>Agaricomycotina</taxon>
        <taxon>Agaricomycetes</taxon>
        <taxon>Agaricomycetidae</taxon>
        <taxon>Agaricales</taxon>
        <taxon>Pleurotineae</taxon>
        <taxon>Pleurotaceae</taxon>
        <taxon>Pleurotus</taxon>
    </lineage>
</organism>
<proteinExistence type="predicted"/>
<feature type="domain" description="Heterokaryon incompatibility" evidence="1">
    <location>
        <begin position="72"/>
        <end position="160"/>
    </location>
</feature>
<dbReference type="InParanoid" id="A0A067NGS9"/>
<sequence>MKTPVIDDVDDFISSLADELEAFNRSPFVTDKGRTPLPMEHILPAVRELIGQKRMQPNHQVVQDRAELLCKYAILSHRWKEEELSFTDVAKLSDPTVQAKKGFQKLKNFSKAIEQHYGCRYLWMDTACIDEVDRDRSIPRMFSWYRHAYVCAIYLASHPTNGSMDAWFTRGWTLQEFLAACRIRVFMGNTWTPASREFDTRRDSLIFNTSPIIKHIANSLNWLAYEPGIESTIPLFHAMCQRETTRSEDRVYCLLSALDINISIEYGEGFDRAFGRLQAYYLTHQRSRDLLLWDVAFATEQSNSCSSPWSSMLVSDFETFRNCYIGRQEGCISNLPNSSIAFDEAGLMHIMVTLFPQKALHRAQTHMSNVGPPHGLNVVFASLHVAGSGNALGFHPRNSYYYGVWLRPVPSTYDTAMNHSSNVSGEEGGPKGNGRVVYERVSLQRVKTSDLPQHDLQEPEWVYIR</sequence>
<dbReference type="STRING" id="1137138.A0A067NGS9"/>
<accession>A0A067NGS9</accession>
<dbReference type="Pfam" id="PF06985">
    <property type="entry name" value="HET"/>
    <property type="match status" value="1"/>
</dbReference>
<dbReference type="PANTHER" id="PTHR10622:SF10">
    <property type="entry name" value="HET DOMAIN-CONTAINING PROTEIN"/>
    <property type="match status" value="1"/>
</dbReference>
<dbReference type="Proteomes" id="UP000027073">
    <property type="component" value="Unassembled WGS sequence"/>
</dbReference>
<dbReference type="PANTHER" id="PTHR10622">
    <property type="entry name" value="HET DOMAIN-CONTAINING PROTEIN"/>
    <property type="match status" value="1"/>
</dbReference>